<comment type="caution">
    <text evidence="1">The sequence shown here is derived from an EMBL/GenBank/DDBJ whole genome shotgun (WGS) entry which is preliminary data.</text>
</comment>
<gene>
    <name evidence="1" type="ORF">O6H91_06G017000</name>
</gene>
<dbReference type="EMBL" id="CM055097">
    <property type="protein sequence ID" value="KAJ7551476.1"/>
    <property type="molecule type" value="Genomic_DNA"/>
</dbReference>
<organism evidence="1 2">
    <name type="scientific">Diphasiastrum complanatum</name>
    <name type="common">Issler's clubmoss</name>
    <name type="synonym">Lycopodium complanatum</name>
    <dbReference type="NCBI Taxonomy" id="34168"/>
    <lineage>
        <taxon>Eukaryota</taxon>
        <taxon>Viridiplantae</taxon>
        <taxon>Streptophyta</taxon>
        <taxon>Embryophyta</taxon>
        <taxon>Tracheophyta</taxon>
        <taxon>Lycopodiopsida</taxon>
        <taxon>Lycopodiales</taxon>
        <taxon>Lycopodiaceae</taxon>
        <taxon>Lycopodioideae</taxon>
        <taxon>Diphasiastrum</taxon>
    </lineage>
</organism>
<proteinExistence type="predicted"/>
<name>A0ACC2DB22_DIPCM</name>
<reference evidence="2" key="1">
    <citation type="journal article" date="2024" name="Proc. Natl. Acad. Sci. U.S.A.">
        <title>Extraordinary preservation of gene collinearity over three hundred million years revealed in homosporous lycophytes.</title>
        <authorList>
            <person name="Li C."/>
            <person name="Wickell D."/>
            <person name="Kuo L.Y."/>
            <person name="Chen X."/>
            <person name="Nie B."/>
            <person name="Liao X."/>
            <person name="Peng D."/>
            <person name="Ji J."/>
            <person name="Jenkins J."/>
            <person name="Williams M."/>
            <person name="Shu S."/>
            <person name="Plott C."/>
            <person name="Barry K."/>
            <person name="Rajasekar S."/>
            <person name="Grimwood J."/>
            <person name="Han X."/>
            <person name="Sun S."/>
            <person name="Hou Z."/>
            <person name="He W."/>
            <person name="Dai G."/>
            <person name="Sun C."/>
            <person name="Schmutz J."/>
            <person name="Leebens-Mack J.H."/>
            <person name="Li F.W."/>
            <person name="Wang L."/>
        </authorList>
    </citation>
    <scope>NUCLEOTIDE SEQUENCE [LARGE SCALE GENOMIC DNA]</scope>
    <source>
        <strain evidence="2">cv. PW_Plant_1</strain>
    </source>
</reference>
<protein>
    <submittedName>
        <fullName evidence="1">Uncharacterized protein</fullName>
    </submittedName>
</protein>
<keyword evidence="2" id="KW-1185">Reference proteome</keyword>
<evidence type="ECO:0000313" key="2">
    <source>
        <dbReference type="Proteomes" id="UP001162992"/>
    </source>
</evidence>
<evidence type="ECO:0000313" key="1">
    <source>
        <dbReference type="EMBL" id="KAJ7551476.1"/>
    </source>
</evidence>
<accession>A0ACC2DB22</accession>
<sequence>MMAASVIRCPKCEELLCEPSPDNPCFQCNNCSTYLNENYAFHQEPEVLDQSHEAVEEGVRRTDSGFSTEHDSFSNSSDESNQLGFVFGTETPFGVKPDSAPLYRKRHQPKQMRTAHVMHKPSTASDKPLYSPRSQEKEDTSSLEKSYDLMGNTDQFAFNPSQILPYHKAATRQRLRLKSEPNHRSNKKLDDVRTTVSQGDQSNTSISSKICDSMEQEEAASVMLQPLSSPNQQVPAYNHVTNSLNSLFLDEDQSRRNEDRDTMTKEEDPLALRAKTSRGHLRKTSKSQTADDSQQDNSSAEAEKKSIVDLKNKLRSEDGMPNLPSNSGSKSFFAKIFRGNRQGSEVDLWDPDVAAFTMSQELNPTRFCETNKWSFDPQDLWPVPSSSTVLEPVIESNEPASPIAAPEQQSCVQQASAMPTNHLLIDPQTMWLLEKLRLSAAENLLCSTEPKPPPYSLSQSFNSSLSFMEKPSGDLGKGESFDLQQSEPQLQRDLNGTLEELKEKAYPALPSMDDPPYVRCQHCPAVLTVPQALFPCKKTVQKLRCGGCWKVSIFSVLQLTAGNDPYMHDTDPDPTNAYVPTSADTEKSANDLTHSQEIILPREEGVAGFIDPINPNSEDPSIGVNFVEIQLPMSIIESGRERGSCESVNLDHKEIPKARDTISMHSFEFCVSSSTKILPGEDPESDIEFTSNSSEKEVQDKFQISTSLEKKIRFSLKPSTSSSSGSSFSDEFLTNTDRLAKALASSGTRFSAMGPDNFFSPHKKNDENPDNLFFNSHEKNYEGPDNLIFSSHEKNYGKIYEMIYGKNYEKGHEKNYEKNYGKNEKNYERDHEKNYGKNQEKNYGKNHEMNHKKNHQKNSAASLQSLMHSPGSPDFSFTKFSGALSFSAGSALWGSPLSDLYDRGLILHALKETQASRDDREGGAGRGLTKSLKGLLKRSTKTKTRRHHEHQGGFSREVYINDELIPDSYVKEAEHLAGPIHSGSYWYDIYAGFWGVSGGPCMGIISPGIEQFDHPLSRNCSSGNTEILVNGRELHKLDLKKLGQRGLPSTRGRAYKIFIDGRVFEESSGVEGQGLGKLAPTVEKRGCGYGMLMSIA</sequence>
<dbReference type="Proteomes" id="UP001162992">
    <property type="component" value="Chromosome 6"/>
</dbReference>